<evidence type="ECO:0000313" key="7">
    <source>
        <dbReference type="Proteomes" id="UP000789595"/>
    </source>
</evidence>
<dbReference type="Pfam" id="PF01168">
    <property type="entry name" value="Ala_racemase_N"/>
    <property type="match status" value="1"/>
</dbReference>
<feature type="domain" description="EF-hand" evidence="5">
    <location>
        <begin position="582"/>
        <end position="617"/>
    </location>
</feature>
<dbReference type="InterPro" id="IPR018247">
    <property type="entry name" value="EF_Hand_1_Ca_BS"/>
</dbReference>
<keyword evidence="7" id="KW-1185">Reference proteome</keyword>
<dbReference type="CDD" id="cd06822">
    <property type="entry name" value="PLPDE_III_YBL036c_euk"/>
    <property type="match status" value="1"/>
</dbReference>
<feature type="domain" description="EF-hand" evidence="5">
    <location>
        <begin position="432"/>
        <end position="467"/>
    </location>
</feature>
<dbReference type="NCBIfam" id="TIGR00044">
    <property type="entry name" value="YggS family pyridoxal phosphate-dependent enzyme"/>
    <property type="match status" value="1"/>
</dbReference>
<comment type="function">
    <text evidence="3">Pyridoxal 5'-phosphate (PLP)-binding protein, which may be involved in intracellular homeostatic regulation of pyridoxal 5'-phosphate (PLP), the active form of vitamin B6.</text>
</comment>
<feature type="region of interest" description="Disordered" evidence="4">
    <location>
        <begin position="51"/>
        <end position="80"/>
    </location>
</feature>
<dbReference type="InterPro" id="IPR011992">
    <property type="entry name" value="EF-hand-dom_pair"/>
</dbReference>
<accession>A0A8J2WPW7</accession>
<dbReference type="PANTHER" id="PTHR10146">
    <property type="entry name" value="PROLINE SYNTHETASE CO-TRANSCRIBED BACTERIAL HOMOLOG PROTEIN"/>
    <property type="match status" value="1"/>
</dbReference>
<dbReference type="InterPro" id="IPR029066">
    <property type="entry name" value="PLP-binding_barrel"/>
</dbReference>
<feature type="domain" description="EF-hand" evidence="5">
    <location>
        <begin position="395"/>
        <end position="430"/>
    </location>
</feature>
<dbReference type="InterPro" id="IPR001608">
    <property type="entry name" value="Ala_racemase_N"/>
</dbReference>
<dbReference type="AlphaFoldDB" id="A0A8J2WPW7"/>
<evidence type="ECO:0000313" key="6">
    <source>
        <dbReference type="EMBL" id="CAH0375675.1"/>
    </source>
</evidence>
<dbReference type="CDD" id="cd00051">
    <property type="entry name" value="EFh"/>
    <property type="match status" value="1"/>
</dbReference>
<dbReference type="Gene3D" id="1.10.238.10">
    <property type="entry name" value="EF-hand"/>
    <property type="match status" value="3"/>
</dbReference>
<reference evidence="6" key="1">
    <citation type="submission" date="2021-11" db="EMBL/GenBank/DDBJ databases">
        <authorList>
            <consortium name="Genoscope - CEA"/>
            <person name="William W."/>
        </authorList>
    </citation>
    <scope>NUCLEOTIDE SEQUENCE</scope>
</reference>
<dbReference type="SUPFAM" id="SSF47473">
    <property type="entry name" value="EF-hand"/>
    <property type="match status" value="2"/>
</dbReference>
<dbReference type="HAMAP" id="MF_02087">
    <property type="entry name" value="PLP_homeostasis"/>
    <property type="match status" value="1"/>
</dbReference>
<keyword evidence="2 3" id="KW-0663">Pyridoxal phosphate</keyword>
<dbReference type="PROSITE" id="PS50222">
    <property type="entry name" value="EF_HAND_2"/>
    <property type="match status" value="5"/>
</dbReference>
<feature type="region of interest" description="Disordered" evidence="4">
    <location>
        <begin position="746"/>
        <end position="778"/>
    </location>
</feature>
<dbReference type="Proteomes" id="UP000789595">
    <property type="component" value="Unassembled WGS sequence"/>
</dbReference>
<evidence type="ECO:0000256" key="1">
    <source>
        <dbReference type="ARBA" id="ARBA00022837"/>
    </source>
</evidence>
<feature type="domain" description="EF-hand" evidence="5">
    <location>
        <begin position="139"/>
        <end position="175"/>
    </location>
</feature>
<gene>
    <name evidence="6" type="ORF">PECAL_5P02110</name>
</gene>
<comment type="caution">
    <text evidence="6">The sequence shown here is derived from an EMBL/GenBank/DDBJ whole genome shotgun (WGS) entry which is preliminary data.</text>
</comment>
<feature type="modified residue" description="N6-(pyridoxal phosphate)lysine" evidence="3">
    <location>
        <position position="796"/>
    </location>
</feature>
<keyword evidence="1" id="KW-0106">Calcium</keyword>
<dbReference type="GO" id="GO:0030170">
    <property type="term" value="F:pyridoxal phosphate binding"/>
    <property type="evidence" value="ECO:0007669"/>
    <property type="project" value="UniProtKB-UniRule"/>
</dbReference>
<protein>
    <recommendedName>
        <fullName evidence="3">Pyridoxal phosphate homeostasis protein</fullName>
        <shortName evidence="3">PLP homeostasis protein</shortName>
    </recommendedName>
</protein>
<organism evidence="6 7">
    <name type="scientific">Pelagomonas calceolata</name>
    <dbReference type="NCBI Taxonomy" id="35677"/>
    <lineage>
        <taxon>Eukaryota</taxon>
        <taxon>Sar</taxon>
        <taxon>Stramenopiles</taxon>
        <taxon>Ochrophyta</taxon>
        <taxon>Pelagophyceae</taxon>
        <taxon>Pelagomonadales</taxon>
        <taxon>Pelagomonadaceae</taxon>
        <taxon>Pelagomonas</taxon>
    </lineage>
</organism>
<sequence length="998" mass="109631">MASTSFWGAVEAAASHELCDPTGRRIVSLRCGGGGGATRLERIKHVYGVYDDAVPSTPPRARSPPKRIQQQAEQDVDDADQKYVGRARRLVRRVVAALHQGEGSPNYGMIFKQLDVCGHGGIQRHNLKSRLRSLLRPAPKDRHIDLLFDALDSDDSNEVVTLKEFAQFARAAELPADFPKPKPKLDRIVKRPKSAPAVRRRIRTLSIQQSERAAHPATRKKAIELLQALHRTVSTTDAQLRFTFPHETRDRLVSRLGAPPNQLTPARLWHKIAKFGVVDRDELSRRVRELLGSDVSDSDVTCLYECCDLEQRGVVTLQDFAHFARRVDLTISPPPPRRPLPRKTFAETVPARPRPTEVVVAPRPTSDKTDRMARAAAEALFYALASTIQRESEQHEKVNYARMFRKLDVHGRGRLDRNELRHQIVRLLPSSPARFATDALFDACDTDGTGFVERAEFATYARGLAFGVAARHAERQREVQKPAQRAPRDVGRTHIALEVSAPPRRPPLAPEDLARAAALFEHIARRVDMDSADRAGGFGVAKRDIAYGRVFRKLCVFGEESLDAGELVRACRRAFLDNLKGVADADLRLLYRAIDEDGTGVVALEDFARFAKKIRGRLFDVQVARPEPPAPEPRASRVNARDRARAEAILGRLGEVVASRGGSPGFDDATRGQGVSYARLFRVLDPESGAMDRADLIEAVKKRTATVSDEDLAFLFDVIDEDRSGLVTLGEFRAFSKRVAVPSEGFRTGGGPLSETRGTVPLPPPSNAPPARAKPKWTPRSVKLSDQTATLIAVSKLKPLSHVKAAFDAGQRDFGENYVQELAEKAEAAKDVEGLRWHFIGSLQSNKVRQLCQVPQLACVHTVERAKIANSLDRVWGELGNVEPLMCFLQVNTSGEETKGGCAPDAAPELAKAIHAKPHLNLIGLMCIGKYSGAEGDASPDFNVLRSCRDAAAAELGVSADTLALSMGMSHDFEQALGLGATHVRVGSTIFGARPAKK</sequence>
<feature type="domain" description="EF-hand" evidence="5">
    <location>
        <begin position="707"/>
        <end position="742"/>
    </location>
</feature>
<dbReference type="InterPro" id="IPR011078">
    <property type="entry name" value="PyrdxlP_homeostasis"/>
</dbReference>
<dbReference type="PROSITE" id="PS00018">
    <property type="entry name" value="EF_HAND_1"/>
    <property type="match status" value="3"/>
</dbReference>
<dbReference type="GO" id="GO:0005509">
    <property type="term" value="F:calcium ion binding"/>
    <property type="evidence" value="ECO:0007669"/>
    <property type="project" value="InterPro"/>
</dbReference>
<dbReference type="EMBL" id="CAKKNE010000005">
    <property type="protein sequence ID" value="CAH0375675.1"/>
    <property type="molecule type" value="Genomic_DNA"/>
</dbReference>
<evidence type="ECO:0000259" key="5">
    <source>
        <dbReference type="PROSITE" id="PS50222"/>
    </source>
</evidence>
<evidence type="ECO:0000256" key="4">
    <source>
        <dbReference type="SAM" id="MobiDB-lite"/>
    </source>
</evidence>
<dbReference type="PANTHER" id="PTHR10146:SF14">
    <property type="entry name" value="PYRIDOXAL PHOSPHATE HOMEOSTASIS PROTEIN"/>
    <property type="match status" value="1"/>
</dbReference>
<dbReference type="SUPFAM" id="SSF51419">
    <property type="entry name" value="PLP-binding barrel"/>
    <property type="match status" value="1"/>
</dbReference>
<dbReference type="OrthoDB" id="10264196at2759"/>
<evidence type="ECO:0000256" key="3">
    <source>
        <dbReference type="HAMAP-Rule" id="MF_03225"/>
    </source>
</evidence>
<name>A0A8J2WPW7_9STRA</name>
<proteinExistence type="inferred from homology"/>
<dbReference type="Gene3D" id="3.20.20.10">
    <property type="entry name" value="Alanine racemase"/>
    <property type="match status" value="1"/>
</dbReference>
<comment type="similarity">
    <text evidence="3">Belongs to the pyridoxal phosphate-binding protein YggS/PROSC family.</text>
</comment>
<evidence type="ECO:0000256" key="2">
    <source>
        <dbReference type="ARBA" id="ARBA00022898"/>
    </source>
</evidence>
<dbReference type="Pfam" id="PF13833">
    <property type="entry name" value="EF-hand_8"/>
    <property type="match status" value="3"/>
</dbReference>
<dbReference type="PROSITE" id="PS01211">
    <property type="entry name" value="UPF0001"/>
    <property type="match status" value="1"/>
</dbReference>
<dbReference type="FunFam" id="3.20.20.10:FF:000018">
    <property type="entry name" value="Pyridoxal phosphate homeostasis protein"/>
    <property type="match status" value="1"/>
</dbReference>
<dbReference type="InterPro" id="IPR002048">
    <property type="entry name" value="EF_hand_dom"/>
</dbReference>
<dbReference type="SMART" id="SM00054">
    <property type="entry name" value="EFh"/>
    <property type="match status" value="5"/>
</dbReference>